<accession>A0A1J5PQH5</accession>
<gene>
    <name evidence="2" type="ORF">GALL_453080</name>
</gene>
<comment type="caution">
    <text evidence="2">The sequence shown here is derived from an EMBL/GenBank/DDBJ whole genome shotgun (WGS) entry which is preliminary data.</text>
</comment>
<dbReference type="Gene3D" id="3.60.10.10">
    <property type="entry name" value="Endonuclease/exonuclease/phosphatase"/>
    <property type="match status" value="1"/>
</dbReference>
<name>A0A1J5PQH5_9ZZZZ</name>
<keyword evidence="2" id="KW-0540">Nuclease</keyword>
<dbReference type="InterPro" id="IPR036691">
    <property type="entry name" value="Endo/exonu/phosph_ase_sf"/>
</dbReference>
<keyword evidence="2" id="KW-0269">Exonuclease</keyword>
<dbReference type="PANTHER" id="PTHR14859">
    <property type="entry name" value="CALCOFLUOR WHITE HYPERSENSITIVE PROTEIN PRECURSOR"/>
    <property type="match status" value="1"/>
</dbReference>
<keyword evidence="2" id="KW-0255">Endonuclease</keyword>
<dbReference type="InterPro" id="IPR005135">
    <property type="entry name" value="Endo/exonuclease/phosphatase"/>
</dbReference>
<reference evidence="2" key="1">
    <citation type="submission" date="2016-10" db="EMBL/GenBank/DDBJ databases">
        <title>Sequence of Gallionella enrichment culture.</title>
        <authorList>
            <person name="Poehlein A."/>
            <person name="Muehling M."/>
            <person name="Daniel R."/>
        </authorList>
    </citation>
    <scope>NUCLEOTIDE SEQUENCE</scope>
</reference>
<dbReference type="Pfam" id="PF03372">
    <property type="entry name" value="Exo_endo_phos"/>
    <property type="match status" value="1"/>
</dbReference>
<dbReference type="GO" id="GO:0006506">
    <property type="term" value="P:GPI anchor biosynthetic process"/>
    <property type="evidence" value="ECO:0007669"/>
    <property type="project" value="TreeGrafter"/>
</dbReference>
<dbReference type="PANTHER" id="PTHR14859:SF15">
    <property type="entry name" value="ENDONUCLEASE_EXONUCLEASE_PHOSPHATASE DOMAIN-CONTAINING PROTEIN"/>
    <property type="match status" value="1"/>
</dbReference>
<evidence type="ECO:0000313" key="2">
    <source>
        <dbReference type="EMBL" id="OIQ73056.1"/>
    </source>
</evidence>
<evidence type="ECO:0000259" key="1">
    <source>
        <dbReference type="Pfam" id="PF03372"/>
    </source>
</evidence>
<dbReference type="InterPro" id="IPR051916">
    <property type="entry name" value="GPI-anchor_lipid_remodeler"/>
</dbReference>
<dbReference type="GO" id="GO:0016020">
    <property type="term" value="C:membrane"/>
    <property type="evidence" value="ECO:0007669"/>
    <property type="project" value="GOC"/>
</dbReference>
<dbReference type="GO" id="GO:0004519">
    <property type="term" value="F:endonuclease activity"/>
    <property type="evidence" value="ECO:0007669"/>
    <property type="project" value="UniProtKB-KW"/>
</dbReference>
<dbReference type="SUPFAM" id="SSF56219">
    <property type="entry name" value="DNase I-like"/>
    <property type="match status" value="1"/>
</dbReference>
<proteinExistence type="predicted"/>
<keyword evidence="2" id="KW-0378">Hydrolase</keyword>
<dbReference type="GO" id="GO:0004527">
    <property type="term" value="F:exonuclease activity"/>
    <property type="evidence" value="ECO:0007669"/>
    <property type="project" value="UniProtKB-KW"/>
</dbReference>
<feature type="domain" description="Endonuclease/exonuclease/phosphatase" evidence="1">
    <location>
        <begin position="15"/>
        <end position="229"/>
    </location>
</feature>
<dbReference type="AlphaFoldDB" id="A0A1J5PQH5"/>
<sequence>MPATLPAPKHGYRVASYNIRKCLGIDRRRLPERTLRVIVATGAAVVVLQESDRRLGVRPAALTPDLIAAGSDYRPLPVATSGVSLGWHGNAILVRSEVEMLDVHRIELPGLEPRGAVAADLSINGHALRIVAVHLGLRSADRLHQLRRISDWLATRPRAPTLIMGDFNEWSPTAPFPPLHPEFDVLAPGPSYHARFRLAPLDRIAHCNLLHVTACGVLDQGDAARASDHLPIWADVRAAH</sequence>
<organism evidence="2">
    <name type="scientific">mine drainage metagenome</name>
    <dbReference type="NCBI Taxonomy" id="410659"/>
    <lineage>
        <taxon>unclassified sequences</taxon>
        <taxon>metagenomes</taxon>
        <taxon>ecological metagenomes</taxon>
    </lineage>
</organism>
<protein>
    <submittedName>
        <fullName evidence="2">Endonuclease/exonuclease/phosphatase family protein</fullName>
    </submittedName>
</protein>
<dbReference type="EMBL" id="MLJW01003020">
    <property type="protein sequence ID" value="OIQ73056.1"/>
    <property type="molecule type" value="Genomic_DNA"/>
</dbReference>